<dbReference type="PRINTS" id="PR00081">
    <property type="entry name" value="GDHRDH"/>
</dbReference>
<dbReference type="SUPFAM" id="SSF51735">
    <property type="entry name" value="NAD(P)-binding Rossmann-fold domains"/>
    <property type="match status" value="1"/>
</dbReference>
<dbReference type="NCBIfam" id="NF005559">
    <property type="entry name" value="PRK07231.1"/>
    <property type="match status" value="1"/>
</dbReference>
<gene>
    <name evidence="2" type="ORF">MGWOODY_XGa847</name>
</gene>
<evidence type="ECO:0000256" key="1">
    <source>
        <dbReference type="ARBA" id="ARBA00006484"/>
    </source>
</evidence>
<dbReference type="FunFam" id="3.40.50.720:FF:000084">
    <property type="entry name" value="Short-chain dehydrogenase reductase"/>
    <property type="match status" value="1"/>
</dbReference>
<keyword evidence="2" id="KW-0560">Oxidoreductase</keyword>
<dbReference type="GO" id="GO:0008678">
    <property type="term" value="F:2-deoxy-D-gluconate 3-dehydrogenase activity"/>
    <property type="evidence" value="ECO:0007669"/>
    <property type="project" value="UniProtKB-EC"/>
</dbReference>
<dbReference type="AlphaFoldDB" id="A0A160TV78"/>
<accession>A0A160TV78</accession>
<reference evidence="2" key="1">
    <citation type="submission" date="2015-10" db="EMBL/GenBank/DDBJ databases">
        <authorList>
            <person name="Gilbert D.G."/>
        </authorList>
    </citation>
    <scope>NUCLEOTIDE SEQUENCE</scope>
</reference>
<proteinExistence type="inferred from homology"/>
<protein>
    <submittedName>
        <fullName evidence="2">2-deoxy-D-gluconate 3-dehydrogenase</fullName>
        <ecNumber evidence="2">1.1.1.125</ecNumber>
    </submittedName>
</protein>
<sequence length="254" mass="26518">MNYFDLSGQVALVTGGNGGIGLAMAEGLAGAGADIVVAARDADKGATAVATLQESGVRSTFIRVDVRDPDSISDLVDSVVDEFGGLDILVNNAGTNDRKQPEEYTLDEWQTIIDTNLTSAFVASQKAYPHMSRAGAGKIINIGSMMSIFGASFTVPYAASKGGIVQMTKGMACAWAKDNVQVNAVLPGWIDTTLTREARQQVEGLHERVEARTPAGRWGIPQDLSGIAVFLASSASDFVTGTAIPVDGGYSVQG</sequence>
<dbReference type="PRINTS" id="PR00080">
    <property type="entry name" value="SDRFAMILY"/>
</dbReference>
<dbReference type="PANTHER" id="PTHR42760">
    <property type="entry name" value="SHORT-CHAIN DEHYDROGENASES/REDUCTASES FAMILY MEMBER"/>
    <property type="match status" value="1"/>
</dbReference>
<dbReference type="EMBL" id="CZRL01000104">
    <property type="protein sequence ID" value="CUS54558.1"/>
    <property type="molecule type" value="Genomic_DNA"/>
</dbReference>
<dbReference type="Pfam" id="PF13561">
    <property type="entry name" value="adh_short_C2"/>
    <property type="match status" value="1"/>
</dbReference>
<dbReference type="InterPro" id="IPR002347">
    <property type="entry name" value="SDR_fam"/>
</dbReference>
<organism evidence="2">
    <name type="scientific">hydrothermal vent metagenome</name>
    <dbReference type="NCBI Taxonomy" id="652676"/>
    <lineage>
        <taxon>unclassified sequences</taxon>
        <taxon>metagenomes</taxon>
        <taxon>ecological metagenomes</taxon>
    </lineage>
</organism>
<dbReference type="InterPro" id="IPR036291">
    <property type="entry name" value="NAD(P)-bd_dom_sf"/>
</dbReference>
<evidence type="ECO:0000313" key="2">
    <source>
        <dbReference type="EMBL" id="CUS54558.1"/>
    </source>
</evidence>
<comment type="similarity">
    <text evidence="1">Belongs to the short-chain dehydrogenases/reductases (SDR) family.</text>
</comment>
<dbReference type="EC" id="1.1.1.125" evidence="2"/>
<dbReference type="Gene3D" id="3.40.50.720">
    <property type="entry name" value="NAD(P)-binding Rossmann-like Domain"/>
    <property type="match status" value="1"/>
</dbReference>
<name>A0A160TV78_9ZZZZ</name>
<dbReference type="InterPro" id="IPR020904">
    <property type="entry name" value="Sc_DH/Rdtase_CS"/>
</dbReference>
<dbReference type="PROSITE" id="PS00061">
    <property type="entry name" value="ADH_SHORT"/>
    <property type="match status" value="1"/>
</dbReference>